<evidence type="ECO:0000313" key="3">
    <source>
        <dbReference type="EMBL" id="KAL1512274.1"/>
    </source>
</evidence>
<protein>
    <recommendedName>
        <fullName evidence="2">DUF1995 domain-containing protein</fullName>
    </recommendedName>
</protein>
<dbReference type="EMBL" id="JBGBPQ010000013">
    <property type="protein sequence ID" value="KAL1512274.1"/>
    <property type="molecule type" value="Genomic_DNA"/>
</dbReference>
<accession>A0AB34J4G5</accession>
<dbReference type="InterPro" id="IPR053021">
    <property type="entry name" value="Chloroplast_ADK"/>
</dbReference>
<dbReference type="PANTHER" id="PTHR35509:SF4">
    <property type="entry name" value="DUF1995 DOMAIN-CONTAINING PROTEIN"/>
    <property type="match status" value="1"/>
</dbReference>
<dbReference type="Pfam" id="PF09353">
    <property type="entry name" value="DUF1995"/>
    <property type="match status" value="1"/>
</dbReference>
<evidence type="ECO:0000259" key="2">
    <source>
        <dbReference type="Pfam" id="PF09353"/>
    </source>
</evidence>
<organism evidence="3 4">
    <name type="scientific">Prymnesium parvum</name>
    <name type="common">Toxic golden alga</name>
    <dbReference type="NCBI Taxonomy" id="97485"/>
    <lineage>
        <taxon>Eukaryota</taxon>
        <taxon>Haptista</taxon>
        <taxon>Haptophyta</taxon>
        <taxon>Prymnesiophyceae</taxon>
        <taxon>Prymnesiales</taxon>
        <taxon>Prymnesiaceae</taxon>
        <taxon>Prymnesium</taxon>
    </lineage>
</organism>
<dbReference type="Proteomes" id="UP001515480">
    <property type="component" value="Unassembled WGS sequence"/>
</dbReference>
<dbReference type="PANTHER" id="PTHR35509">
    <property type="entry name" value="DOMAIN PROTEIN, PUTATIVE (DUF1995)-RELATED"/>
    <property type="match status" value="1"/>
</dbReference>
<feature type="domain" description="DUF1995" evidence="2">
    <location>
        <begin position="59"/>
        <end position="291"/>
    </location>
</feature>
<feature type="chain" id="PRO_5044326634" description="DUF1995 domain-containing protein" evidence="1">
    <location>
        <begin position="21"/>
        <end position="310"/>
    </location>
</feature>
<comment type="caution">
    <text evidence="3">The sequence shown here is derived from an EMBL/GenBank/DDBJ whole genome shotgun (WGS) entry which is preliminary data.</text>
</comment>
<evidence type="ECO:0000313" key="4">
    <source>
        <dbReference type="Proteomes" id="UP001515480"/>
    </source>
</evidence>
<keyword evidence="1" id="KW-0732">Signal</keyword>
<gene>
    <name evidence="3" type="ORF">AB1Y20_005536</name>
</gene>
<sequence>MLLGRIPAMLLPLFLAAAAAFHAPHPPPSWSVSRTARIVATSAPGPEVETKSTPEVKPPANRAQMLAQASAAVRRAREAGLNRVTLRLFLPRDGELVPPDESWQGGVMQLFAVASPLVRDLLRALSVEIAGVPPALTEQRLDESGVDGESVWMAQSSQPEDDAVGFVQPSAEVIKTVTSISETAGTRPVLLVNPQWKERDDPLDALSRKGGFLGTVGSFLGGKAATEAELARLGFVDVYSLAEYRCRGSLIRLQLVYPYGWTAFYREGVTDEEWKPLIVGVSERPSYQDVEAALKENNVPFRLTEFDSIV</sequence>
<reference evidence="3 4" key="1">
    <citation type="journal article" date="2024" name="Science">
        <title>Giant polyketide synthase enzymes in the biosynthesis of giant marine polyether toxins.</title>
        <authorList>
            <person name="Fallon T.R."/>
            <person name="Shende V.V."/>
            <person name="Wierzbicki I.H."/>
            <person name="Pendleton A.L."/>
            <person name="Watervoot N.F."/>
            <person name="Auber R.P."/>
            <person name="Gonzalez D.J."/>
            <person name="Wisecaver J.H."/>
            <person name="Moore B.S."/>
        </authorList>
    </citation>
    <scope>NUCLEOTIDE SEQUENCE [LARGE SCALE GENOMIC DNA]</scope>
    <source>
        <strain evidence="3 4">12B1</strain>
    </source>
</reference>
<feature type="signal peptide" evidence="1">
    <location>
        <begin position="1"/>
        <end position="20"/>
    </location>
</feature>
<dbReference type="AlphaFoldDB" id="A0AB34J4G5"/>
<name>A0AB34J4G5_PRYPA</name>
<dbReference type="InterPro" id="IPR018962">
    <property type="entry name" value="DUF1995"/>
</dbReference>
<proteinExistence type="predicted"/>
<evidence type="ECO:0000256" key="1">
    <source>
        <dbReference type="SAM" id="SignalP"/>
    </source>
</evidence>
<keyword evidence="4" id="KW-1185">Reference proteome</keyword>